<organism evidence="1 2">
    <name type="scientific">Phytophthora nicotianae</name>
    <name type="common">Potato buckeye rot agent</name>
    <name type="synonym">Phytophthora parasitica</name>
    <dbReference type="NCBI Taxonomy" id="4792"/>
    <lineage>
        <taxon>Eukaryota</taxon>
        <taxon>Sar</taxon>
        <taxon>Stramenopiles</taxon>
        <taxon>Oomycota</taxon>
        <taxon>Peronosporomycetes</taxon>
        <taxon>Peronosporales</taxon>
        <taxon>Peronosporaceae</taxon>
        <taxon>Phytophthora</taxon>
    </lineage>
</organism>
<gene>
    <name evidence="1" type="ORF">L916_07583</name>
</gene>
<reference evidence="1 2" key="1">
    <citation type="submission" date="2013-11" db="EMBL/GenBank/DDBJ databases">
        <title>The Genome Sequence of Phytophthora parasitica CJ05E6.</title>
        <authorList>
            <consortium name="The Broad Institute Genomics Platform"/>
            <person name="Russ C."/>
            <person name="Tyler B."/>
            <person name="Panabieres F."/>
            <person name="Shan W."/>
            <person name="Tripathy S."/>
            <person name="Grunwald N."/>
            <person name="Machado M."/>
            <person name="Johnson C.S."/>
            <person name="Arredondo F."/>
            <person name="Hong C."/>
            <person name="Coffey M."/>
            <person name="Young S.K."/>
            <person name="Zeng Q."/>
            <person name="Gargeya S."/>
            <person name="Fitzgerald M."/>
            <person name="Abouelleil A."/>
            <person name="Alvarado L."/>
            <person name="Chapman S.B."/>
            <person name="Gainer-Dewar J."/>
            <person name="Goldberg J."/>
            <person name="Griggs A."/>
            <person name="Gujja S."/>
            <person name="Hansen M."/>
            <person name="Howarth C."/>
            <person name="Imamovic A."/>
            <person name="Ireland A."/>
            <person name="Larimer J."/>
            <person name="McCowan C."/>
            <person name="Murphy C."/>
            <person name="Pearson M."/>
            <person name="Poon T.W."/>
            <person name="Priest M."/>
            <person name="Roberts A."/>
            <person name="Saif S."/>
            <person name="Shea T."/>
            <person name="Sykes S."/>
            <person name="Wortman J."/>
            <person name="Nusbaum C."/>
            <person name="Birren B."/>
        </authorList>
    </citation>
    <scope>NUCLEOTIDE SEQUENCE [LARGE SCALE GENOMIC DNA]</scope>
    <source>
        <strain evidence="1 2">CJ05E6</strain>
    </source>
</reference>
<evidence type="ECO:0000313" key="2">
    <source>
        <dbReference type="Proteomes" id="UP000053864"/>
    </source>
</evidence>
<feature type="non-terminal residue" evidence="1">
    <location>
        <position position="51"/>
    </location>
</feature>
<protein>
    <submittedName>
        <fullName evidence="1">Uncharacterized protein</fullName>
    </submittedName>
</protein>
<sequence length="51" mass="5759">MSKEVLANCWRHADLLSDQQMSMVHIFNKINTLTLCRNQSARLGSVICLPA</sequence>
<name>W2J4W6_PHYNI</name>
<proteinExistence type="predicted"/>
<dbReference type="EMBL" id="KI672654">
    <property type="protein sequence ID" value="ETL41441.1"/>
    <property type="molecule type" value="Genomic_DNA"/>
</dbReference>
<accession>W2J4W6</accession>
<dbReference type="Proteomes" id="UP000053864">
    <property type="component" value="Unassembled WGS sequence"/>
</dbReference>
<evidence type="ECO:0000313" key="1">
    <source>
        <dbReference type="EMBL" id="ETL41441.1"/>
    </source>
</evidence>
<dbReference type="AlphaFoldDB" id="W2J4W6"/>